<dbReference type="EMBL" id="JADBJN010000004">
    <property type="protein sequence ID" value="KAG5667046.1"/>
    <property type="molecule type" value="Genomic_DNA"/>
</dbReference>
<evidence type="ECO:0000313" key="2">
    <source>
        <dbReference type="Proteomes" id="UP001107558"/>
    </source>
</evidence>
<gene>
    <name evidence="1" type="ORF">PVAND_015047</name>
</gene>
<comment type="caution">
    <text evidence="1">The sequence shown here is derived from an EMBL/GenBank/DDBJ whole genome shotgun (WGS) entry which is preliminary data.</text>
</comment>
<reference evidence="1" key="1">
    <citation type="submission" date="2021-03" db="EMBL/GenBank/DDBJ databases">
        <title>Chromosome level genome of the anhydrobiotic midge Polypedilum vanderplanki.</title>
        <authorList>
            <person name="Yoshida Y."/>
            <person name="Kikawada T."/>
            <person name="Gusev O."/>
        </authorList>
    </citation>
    <scope>NUCLEOTIDE SEQUENCE</scope>
    <source>
        <strain evidence="1">NIAS01</strain>
        <tissue evidence="1">Whole body or cell culture</tissue>
    </source>
</reference>
<name>A0A9J6BBT0_POLVA</name>
<accession>A0A9J6BBT0</accession>
<keyword evidence="2" id="KW-1185">Reference proteome</keyword>
<dbReference type="Proteomes" id="UP001107558">
    <property type="component" value="Chromosome 4"/>
</dbReference>
<sequence length="207" mass="25123">MSFNKLNSRELAGLITERTEHEDVMDLYVFFTKRSTINDFKRRCHTINGYYYLLLHNEQLVVEFAGRQKAFLKISKYDDVESRVMMIKHQKFQDITDILEVLPQYHFYEEDNNKIISIIQTGNVTFIKFKRYESIDRVMKAYTRHGFEAKLSETYTYIERIENIKQQSLENFDPRRNVKRCHCNRLHVRISNNSNYHHRVIKNRNHF</sequence>
<protein>
    <submittedName>
        <fullName evidence="1">Uncharacterized protein</fullName>
    </submittedName>
</protein>
<proteinExistence type="predicted"/>
<organism evidence="1 2">
    <name type="scientific">Polypedilum vanderplanki</name>
    <name type="common">Sleeping chironomid midge</name>
    <dbReference type="NCBI Taxonomy" id="319348"/>
    <lineage>
        <taxon>Eukaryota</taxon>
        <taxon>Metazoa</taxon>
        <taxon>Ecdysozoa</taxon>
        <taxon>Arthropoda</taxon>
        <taxon>Hexapoda</taxon>
        <taxon>Insecta</taxon>
        <taxon>Pterygota</taxon>
        <taxon>Neoptera</taxon>
        <taxon>Endopterygota</taxon>
        <taxon>Diptera</taxon>
        <taxon>Nematocera</taxon>
        <taxon>Chironomoidea</taxon>
        <taxon>Chironomidae</taxon>
        <taxon>Chironominae</taxon>
        <taxon>Polypedilum</taxon>
        <taxon>Polypedilum</taxon>
    </lineage>
</organism>
<evidence type="ECO:0000313" key="1">
    <source>
        <dbReference type="EMBL" id="KAG5667046.1"/>
    </source>
</evidence>
<dbReference type="AlphaFoldDB" id="A0A9J6BBT0"/>